<evidence type="ECO:0000313" key="8">
    <source>
        <dbReference type="Proteomes" id="UP000472270"/>
    </source>
</evidence>
<gene>
    <name evidence="4" type="primary">MOCOS</name>
    <name evidence="7" type="synonym">mocos</name>
</gene>
<keyword evidence="3 4" id="KW-0501">Molybdenum cofactor biosynthesis</keyword>
<dbReference type="InterPro" id="IPR005302">
    <property type="entry name" value="MoCF_Sase_C"/>
</dbReference>
<dbReference type="HAMAP" id="MF_03050">
    <property type="entry name" value="MOCOS"/>
    <property type="match status" value="1"/>
</dbReference>
<comment type="catalytic activity">
    <reaction evidence="4">
        <text>Mo-molybdopterin + L-cysteine + AH2 = thio-Mo-molybdopterin + L-alanine + A + H2O</text>
        <dbReference type="Rhea" id="RHEA:42636"/>
        <dbReference type="ChEBI" id="CHEBI:13193"/>
        <dbReference type="ChEBI" id="CHEBI:15377"/>
        <dbReference type="ChEBI" id="CHEBI:17499"/>
        <dbReference type="ChEBI" id="CHEBI:35235"/>
        <dbReference type="ChEBI" id="CHEBI:57972"/>
        <dbReference type="ChEBI" id="CHEBI:71302"/>
        <dbReference type="ChEBI" id="CHEBI:82685"/>
        <dbReference type="EC" id="2.8.1.9"/>
    </reaction>
</comment>
<comment type="function">
    <text evidence="4">Sulfurates the molybdenum cofactor. Sulfation of molybdenum is essential for xanthine dehydrogenase (XDH) and aldehyde oxidase (ADO) enzymes in which molybdenum cofactor is liganded by 1 oxygen and 1 sulfur atom in active form.</text>
</comment>
<keyword evidence="8" id="KW-1185">Reference proteome</keyword>
<reference evidence="7" key="2">
    <citation type="submission" date="2025-09" db="UniProtKB">
        <authorList>
            <consortium name="Ensembl"/>
        </authorList>
    </citation>
    <scope>IDENTIFICATION</scope>
</reference>
<dbReference type="GO" id="GO:0006777">
    <property type="term" value="P:Mo-molybdopterin cofactor biosynthetic process"/>
    <property type="evidence" value="ECO:0007669"/>
    <property type="project" value="UniProtKB-UniRule"/>
</dbReference>
<feature type="region of interest" description="Disordered" evidence="5">
    <location>
        <begin position="528"/>
        <end position="555"/>
    </location>
</feature>
<evidence type="ECO:0000313" key="7">
    <source>
        <dbReference type="Ensembl" id="ENSSRHP00000086359.1"/>
    </source>
</evidence>
<organism evidence="7 8">
    <name type="scientific">Sinocyclocheilus rhinocerous</name>
    <dbReference type="NCBI Taxonomy" id="307959"/>
    <lineage>
        <taxon>Eukaryota</taxon>
        <taxon>Metazoa</taxon>
        <taxon>Chordata</taxon>
        <taxon>Craniata</taxon>
        <taxon>Vertebrata</taxon>
        <taxon>Euteleostomi</taxon>
        <taxon>Actinopterygii</taxon>
        <taxon>Neopterygii</taxon>
        <taxon>Teleostei</taxon>
        <taxon>Ostariophysi</taxon>
        <taxon>Cypriniformes</taxon>
        <taxon>Cyprinidae</taxon>
        <taxon>Cyprininae</taxon>
        <taxon>Sinocyclocheilus</taxon>
    </lineage>
</organism>
<dbReference type="Ensembl" id="ENSSRHT00000088691.1">
    <property type="protein sequence ID" value="ENSSRHP00000086359.1"/>
    <property type="gene ID" value="ENSSRHG00000042720.1"/>
</dbReference>
<dbReference type="InterPro" id="IPR015421">
    <property type="entry name" value="PyrdxlP-dep_Trfase_major"/>
</dbReference>
<feature type="active site" evidence="4">
    <location>
        <position position="422"/>
    </location>
</feature>
<reference evidence="7" key="1">
    <citation type="submission" date="2025-08" db="UniProtKB">
        <authorList>
            <consortium name="Ensembl"/>
        </authorList>
    </citation>
    <scope>IDENTIFICATION</scope>
</reference>
<dbReference type="Gene3D" id="3.40.640.10">
    <property type="entry name" value="Type I PLP-dependent aspartate aminotransferase-like (Major domain)"/>
    <property type="match status" value="1"/>
</dbReference>
<dbReference type="InterPro" id="IPR000192">
    <property type="entry name" value="Aminotrans_V_dom"/>
</dbReference>
<sequence>METQSSLEFQDLRTFESFKGFWHYYGYGVDQQDLIDREFKRIKGVTYLDHAGTTLFPESQIKGFYDDISRNVYGNPHSHNPSSRLTHDTVESVRYRILGHFNTCPEEYSVIFTSGCTAALKLVADTFPWKAASNEGPGSQFCYLTDNHTSVVGIRGVTALQGVGTVSVLPHEVERRVRKPPTQTNGEESSAPHLFCYPAQSNFSGRKYPLSYVKGIQSQQLYPACEHRGRWFVLLDAAGFVSCSPLDLSQYPADFVPISFYKMFGFPTGLGALLVRNEAAEVLRKTYFGGGTAAAYLVAENYFVPKPNVVSRFEDGTVSFLDIISLHHGFETLQKLTGSMLNIQLHTFGLARYTYIVLSCLRHSNGKPVAQIHCDNDFQNIAEQGAILNFNLLDCHGRTVGYSQVDKMASLFNIHIRTGCFCNTGACQHYLAISNQNVKSNLHAGHICGDNIDLIEGRPTGSIRVSFGYMSSFEDCQNFLRFVVNCFVDKPLILDQKRLTKLKSAEPMESAASYDLASIPNGQLGHQNGQTISPSPERIAPSEDTVSKEEKNNGSSHTLTNLFIYPVKSCASVEVTEWPLGPQGLLYDRLWMVVNENGVCLSQKREPKLCLIRPIICLASNTLQLQVSGQSASIPNDHSCAIHIHYIALLLHSMSIISFVSIRPYNEKQFTLVMSSCPAENFGPTALSLVNEAQFLLINRASVSFLQEHIANSENEGTWHDMEQLIQRFRANLVISGQEAFAEDDWTHLTVGDTPFQVIGRCGRCQMIGVDQKSAARTQEPLRSLSECRSGKVCKNRTPYLCFLPLIAFTRRQKLHFQYMNYKTHNFSFLLCSFLLGDFWCLLGSPVIKEHHCCRRLIRRGPCYSTNIRIY</sequence>
<dbReference type="PROSITE" id="PS51340">
    <property type="entry name" value="MOSC"/>
    <property type="match status" value="1"/>
</dbReference>
<protein>
    <recommendedName>
        <fullName evidence="4">Molybdenum cofactor sulfurase</fullName>
        <shortName evidence="4">MCS</shortName>
        <shortName evidence="4">MOS</shortName>
        <shortName evidence="4">MoCo sulfurase</shortName>
        <ecNumber evidence="4">2.8.1.9</ecNumber>
    </recommendedName>
    <alternativeName>
        <fullName evidence="4">Molybdenum cofactor sulfurtransferase</fullName>
    </alternativeName>
</protein>
<dbReference type="Pfam" id="PF03473">
    <property type="entry name" value="MOSC"/>
    <property type="match status" value="1"/>
</dbReference>
<evidence type="ECO:0000256" key="2">
    <source>
        <dbReference type="ARBA" id="ARBA00022898"/>
    </source>
</evidence>
<evidence type="ECO:0000256" key="5">
    <source>
        <dbReference type="SAM" id="MobiDB-lite"/>
    </source>
</evidence>
<dbReference type="Pfam" id="PF03476">
    <property type="entry name" value="MOSC_N"/>
    <property type="match status" value="1"/>
</dbReference>
<evidence type="ECO:0000256" key="4">
    <source>
        <dbReference type="HAMAP-Rule" id="MF_03050"/>
    </source>
</evidence>
<dbReference type="GO" id="GO:0030170">
    <property type="term" value="F:pyridoxal phosphate binding"/>
    <property type="evidence" value="ECO:0007669"/>
    <property type="project" value="UniProtKB-UniRule"/>
</dbReference>
<feature type="domain" description="MOSC" evidence="6">
    <location>
        <begin position="672"/>
        <end position="850"/>
    </location>
</feature>
<dbReference type="Pfam" id="PF00266">
    <property type="entry name" value="Aminotran_5"/>
    <property type="match status" value="1"/>
</dbReference>
<dbReference type="InterPro" id="IPR005303">
    <property type="entry name" value="MOCOS_middle"/>
</dbReference>
<proteinExistence type="inferred from homology"/>
<evidence type="ECO:0000256" key="1">
    <source>
        <dbReference type="ARBA" id="ARBA00022679"/>
    </source>
</evidence>
<name>A0A673M724_9TELE</name>
<dbReference type="PANTHER" id="PTHR14237">
    <property type="entry name" value="MOLYBDOPTERIN COFACTOR SULFURASE MOSC"/>
    <property type="match status" value="1"/>
</dbReference>
<dbReference type="InterPro" id="IPR028886">
    <property type="entry name" value="MoCo_sulfurase"/>
</dbReference>
<keyword evidence="2 4" id="KW-0663">Pyridoxal phosphate</keyword>
<dbReference type="GO" id="GO:0016829">
    <property type="term" value="F:lyase activity"/>
    <property type="evidence" value="ECO:0007669"/>
    <property type="project" value="UniProtKB-UniRule"/>
</dbReference>
<dbReference type="SUPFAM" id="SSF53383">
    <property type="entry name" value="PLP-dependent transferases"/>
    <property type="match status" value="1"/>
</dbReference>
<dbReference type="GO" id="GO:0030151">
    <property type="term" value="F:molybdenum ion binding"/>
    <property type="evidence" value="ECO:0007669"/>
    <property type="project" value="UniProtKB-UniRule"/>
</dbReference>
<evidence type="ECO:0000256" key="3">
    <source>
        <dbReference type="ARBA" id="ARBA00023150"/>
    </source>
</evidence>
<dbReference type="AlphaFoldDB" id="A0A673M724"/>
<dbReference type="GO" id="GO:0008265">
    <property type="term" value="F:molybdenum cofactor sulfurtransferase activity"/>
    <property type="evidence" value="ECO:0007669"/>
    <property type="project" value="UniProtKB-UniRule"/>
</dbReference>
<dbReference type="InterPro" id="IPR015424">
    <property type="entry name" value="PyrdxlP-dep_Trfase"/>
</dbReference>
<dbReference type="EC" id="2.8.1.9" evidence="4"/>
<dbReference type="PANTHER" id="PTHR14237:SF80">
    <property type="entry name" value="MOLYBDENUM COFACTOR SULFURASE"/>
    <property type="match status" value="1"/>
</dbReference>
<accession>A0A673M724</accession>
<dbReference type="SUPFAM" id="SSF141673">
    <property type="entry name" value="MOSC N-terminal domain-like"/>
    <property type="match status" value="1"/>
</dbReference>
<feature type="modified residue" description="N6-(pyridoxal phosphate)lysine" evidence="4">
    <location>
        <position position="262"/>
    </location>
</feature>
<comment type="cofactor">
    <cofactor evidence="4">
        <name>pyridoxal 5'-phosphate</name>
        <dbReference type="ChEBI" id="CHEBI:597326"/>
    </cofactor>
</comment>
<evidence type="ECO:0000259" key="6">
    <source>
        <dbReference type="PROSITE" id="PS51340"/>
    </source>
</evidence>
<keyword evidence="1 4" id="KW-0808">Transferase</keyword>
<dbReference type="Proteomes" id="UP000472270">
    <property type="component" value="Unassembled WGS sequence"/>
</dbReference>
<comment type="similarity">
    <text evidence="4">Belongs to the class-V pyridoxal-phosphate-dependent aminotransferase family. MOCOS subfamily.</text>
</comment>